<evidence type="ECO:0000313" key="2">
    <source>
        <dbReference type="EMBL" id="ORZ14227.1"/>
    </source>
</evidence>
<evidence type="ECO:0000256" key="1">
    <source>
        <dbReference type="SAM" id="Phobius"/>
    </source>
</evidence>
<comment type="caution">
    <text evidence="2">The sequence shown here is derived from an EMBL/GenBank/DDBJ whole genome shotgun (WGS) entry which is preliminary data.</text>
</comment>
<accession>A0A1X2IDA9</accession>
<keyword evidence="1" id="KW-0472">Membrane</keyword>
<keyword evidence="1" id="KW-1133">Transmembrane helix</keyword>
<proteinExistence type="predicted"/>
<dbReference type="AlphaFoldDB" id="A0A1X2IDA9"/>
<keyword evidence="3" id="KW-1185">Reference proteome</keyword>
<dbReference type="Proteomes" id="UP000193560">
    <property type="component" value="Unassembled WGS sequence"/>
</dbReference>
<feature type="non-terminal residue" evidence="2">
    <location>
        <position position="69"/>
    </location>
</feature>
<name>A0A1X2IDA9_9FUNG</name>
<keyword evidence="1" id="KW-0812">Transmembrane</keyword>
<dbReference type="EMBL" id="MCGE01000015">
    <property type="protein sequence ID" value="ORZ14227.1"/>
    <property type="molecule type" value="Genomic_DNA"/>
</dbReference>
<evidence type="ECO:0000313" key="3">
    <source>
        <dbReference type="Proteomes" id="UP000193560"/>
    </source>
</evidence>
<feature type="transmembrane region" description="Helical" evidence="1">
    <location>
        <begin position="47"/>
        <end position="68"/>
    </location>
</feature>
<sequence length="69" mass="8325">MLFLPTLWNSRVIKGKGCKALIISSRRFTIKKENQEQGQSQLRRMNVFCLHFDWTGIIIKTFLFFFFFF</sequence>
<protein>
    <submittedName>
        <fullName evidence="2">Uncharacterized protein</fullName>
    </submittedName>
</protein>
<reference evidence="2 3" key="1">
    <citation type="submission" date="2016-07" db="EMBL/GenBank/DDBJ databases">
        <title>Pervasive Adenine N6-methylation of Active Genes in Fungi.</title>
        <authorList>
            <consortium name="DOE Joint Genome Institute"/>
            <person name="Mondo S.J."/>
            <person name="Dannebaum R.O."/>
            <person name="Kuo R.C."/>
            <person name="Labutti K."/>
            <person name="Haridas S."/>
            <person name="Kuo A."/>
            <person name="Salamov A."/>
            <person name="Ahrendt S.R."/>
            <person name="Lipzen A."/>
            <person name="Sullivan W."/>
            <person name="Andreopoulos W.B."/>
            <person name="Clum A."/>
            <person name="Lindquist E."/>
            <person name="Daum C."/>
            <person name="Ramamoorthy G.K."/>
            <person name="Gryganskyi A."/>
            <person name="Culley D."/>
            <person name="Magnuson J.K."/>
            <person name="James T.Y."/>
            <person name="O'Malley M.A."/>
            <person name="Stajich J.E."/>
            <person name="Spatafora J.W."/>
            <person name="Visel A."/>
            <person name="Grigoriev I.V."/>
        </authorList>
    </citation>
    <scope>NUCLEOTIDE SEQUENCE [LARGE SCALE GENOMIC DNA]</scope>
    <source>
        <strain evidence="2 3">NRRL 1336</strain>
    </source>
</reference>
<gene>
    <name evidence="2" type="ORF">BCR42DRAFT_418321</name>
</gene>
<organism evidence="2 3">
    <name type="scientific">Absidia repens</name>
    <dbReference type="NCBI Taxonomy" id="90262"/>
    <lineage>
        <taxon>Eukaryota</taxon>
        <taxon>Fungi</taxon>
        <taxon>Fungi incertae sedis</taxon>
        <taxon>Mucoromycota</taxon>
        <taxon>Mucoromycotina</taxon>
        <taxon>Mucoromycetes</taxon>
        <taxon>Mucorales</taxon>
        <taxon>Cunninghamellaceae</taxon>
        <taxon>Absidia</taxon>
    </lineage>
</organism>